<dbReference type="RefSeq" id="WP_181896419.1">
    <property type="nucleotide sequence ID" value="NZ_QRDX01000008.1"/>
</dbReference>
<reference evidence="2 3" key="1">
    <citation type="submission" date="2018-07" db="EMBL/GenBank/DDBJ databases">
        <title>Genomic Encyclopedia of Type Strains, Phase III (KMG-III): the genomes of soil and plant-associated and newly described type strains.</title>
        <authorList>
            <person name="Whitman W."/>
        </authorList>
    </citation>
    <scope>NUCLEOTIDE SEQUENCE [LARGE SCALE GENOMIC DNA]</scope>
    <source>
        <strain evidence="2 3">CECT 8487</strain>
    </source>
</reference>
<evidence type="ECO:0000313" key="3">
    <source>
        <dbReference type="Proteomes" id="UP000256629"/>
    </source>
</evidence>
<dbReference type="Pfam" id="PF08808">
    <property type="entry name" value="RES"/>
    <property type="match status" value="1"/>
</dbReference>
<sequence length="344" mass="38572">DYYPFGMLVPNRNGSSDSYRYGFQGQEKDDEVKGEGNSYNYKFRMHDPRVGRFFAVDPLAHEYSDLTPYQFASNSPIALKEIEGLEGDWYVLDLRKEDPQLKFNKTVDYLLIPNRLETDYVTVEVPGPKNSYISYTFTAVGGGSQRHNGELGNGNYIGDFAKFQEDPLRAITSGDFVTDQEIMANLVRDIAIALIFKRVLKSGRVGTKWEGKVYRYEQPDRVDGTWQVNKYNKAADHRYSKPGEAAVYAGITKETAKAEISHYNALGGRVVVSKDVKLNNALDLTDAKVRKELGVTLKDLTSDGYDITQKIGTYARQNGYDGIIAPSARDKSGANVIIFGEVED</sequence>
<dbReference type="EMBL" id="QRDX01000008">
    <property type="protein sequence ID" value="RED45624.1"/>
    <property type="molecule type" value="Genomic_DNA"/>
</dbReference>
<dbReference type="InterPro" id="IPR022385">
    <property type="entry name" value="Rhs_assc_core"/>
</dbReference>
<dbReference type="Proteomes" id="UP000256629">
    <property type="component" value="Unassembled WGS sequence"/>
</dbReference>
<comment type="caution">
    <text evidence="2">The sequence shown here is derived from an EMBL/GenBank/DDBJ whole genome shotgun (WGS) entry which is preliminary data.</text>
</comment>
<accession>A0A3D9H804</accession>
<evidence type="ECO:0000259" key="1">
    <source>
        <dbReference type="SMART" id="SM00953"/>
    </source>
</evidence>
<keyword evidence="3" id="KW-1185">Reference proteome</keyword>
<dbReference type="PANTHER" id="PTHR32305">
    <property type="match status" value="1"/>
</dbReference>
<proteinExistence type="predicted"/>
<dbReference type="InterPro" id="IPR014914">
    <property type="entry name" value="RES_dom"/>
</dbReference>
<feature type="non-terminal residue" evidence="2">
    <location>
        <position position="1"/>
    </location>
</feature>
<name>A0A3D9H804_9FLAO</name>
<dbReference type="SMART" id="SM00953">
    <property type="entry name" value="RES"/>
    <property type="match status" value="1"/>
</dbReference>
<dbReference type="AlphaFoldDB" id="A0A3D9H804"/>
<dbReference type="InterPro" id="IPR050708">
    <property type="entry name" value="T6SS_VgrG/RHS"/>
</dbReference>
<evidence type="ECO:0000313" key="2">
    <source>
        <dbReference type="EMBL" id="RED45624.1"/>
    </source>
</evidence>
<organism evidence="2 3">
    <name type="scientific">Seonamhaeicola aphaedonensis</name>
    <dbReference type="NCBI Taxonomy" id="1461338"/>
    <lineage>
        <taxon>Bacteria</taxon>
        <taxon>Pseudomonadati</taxon>
        <taxon>Bacteroidota</taxon>
        <taxon>Flavobacteriia</taxon>
        <taxon>Flavobacteriales</taxon>
        <taxon>Flavobacteriaceae</taxon>
    </lineage>
</organism>
<dbReference type="Gene3D" id="2.180.10.10">
    <property type="entry name" value="RHS repeat-associated core"/>
    <property type="match status" value="1"/>
</dbReference>
<dbReference type="NCBIfam" id="TIGR03696">
    <property type="entry name" value="Rhs_assc_core"/>
    <property type="match status" value="1"/>
</dbReference>
<gene>
    <name evidence="2" type="ORF">DFQ02_1081</name>
</gene>
<feature type="domain" description="RES" evidence="1">
    <location>
        <begin position="228"/>
        <end position="343"/>
    </location>
</feature>
<dbReference type="PANTHER" id="PTHR32305:SF15">
    <property type="entry name" value="PROTEIN RHSA-RELATED"/>
    <property type="match status" value="1"/>
</dbReference>
<protein>
    <submittedName>
        <fullName evidence="2">RHS repeat-associated protein</fullName>
    </submittedName>
</protein>